<feature type="transmembrane region" description="Helical" evidence="1">
    <location>
        <begin position="187"/>
        <end position="205"/>
    </location>
</feature>
<accession>A0AAD6NUZ5</accession>
<gene>
    <name evidence="2" type="ORF">OIU84_009768</name>
</gene>
<dbReference type="Proteomes" id="UP001162972">
    <property type="component" value="Chromosome 6"/>
</dbReference>
<dbReference type="AlphaFoldDB" id="A0AAD6NUZ5"/>
<dbReference type="EMBL" id="JAPFFJ010000016">
    <property type="protein sequence ID" value="KAJ6406109.1"/>
    <property type="molecule type" value="Genomic_DNA"/>
</dbReference>
<name>A0AAD6NUZ5_9ROSI</name>
<comment type="caution">
    <text evidence="2">The sequence shown here is derived from an EMBL/GenBank/DDBJ whole genome shotgun (WGS) entry which is preliminary data.</text>
</comment>
<keyword evidence="1" id="KW-0812">Transmembrane</keyword>
<keyword evidence="1" id="KW-0472">Membrane</keyword>
<reference evidence="2 3" key="2">
    <citation type="journal article" date="2023" name="Int. J. Mol. Sci.">
        <title>De Novo Assembly and Annotation of 11 Diverse Shrub Willow (Salix) Genomes Reveals Novel Gene Organization in Sex-Linked Regions.</title>
        <authorList>
            <person name="Hyden B."/>
            <person name="Feng K."/>
            <person name="Yates T.B."/>
            <person name="Jawdy S."/>
            <person name="Cereghino C."/>
            <person name="Smart L.B."/>
            <person name="Muchero W."/>
        </authorList>
    </citation>
    <scope>NUCLEOTIDE SEQUENCE [LARGE SCALE GENOMIC DNA]</scope>
    <source>
        <tissue evidence="2">Shoot tip</tissue>
    </source>
</reference>
<keyword evidence="1" id="KW-1133">Transmembrane helix</keyword>
<keyword evidence="3" id="KW-1185">Reference proteome</keyword>
<dbReference type="EMBL" id="JAPFFJ010000016">
    <property type="protein sequence ID" value="KAJ6406108.1"/>
    <property type="molecule type" value="Genomic_DNA"/>
</dbReference>
<evidence type="ECO:0000313" key="2">
    <source>
        <dbReference type="EMBL" id="KAJ6406108.1"/>
    </source>
</evidence>
<evidence type="ECO:0000313" key="3">
    <source>
        <dbReference type="Proteomes" id="UP001162972"/>
    </source>
</evidence>
<feature type="transmembrane region" description="Helical" evidence="1">
    <location>
        <begin position="151"/>
        <end position="171"/>
    </location>
</feature>
<feature type="transmembrane region" description="Helical" evidence="1">
    <location>
        <begin position="217"/>
        <end position="237"/>
    </location>
</feature>
<dbReference type="PANTHER" id="PTHR48473:SF1">
    <property type="entry name" value="TIR DOMAIN-CONTAINING PROTEIN"/>
    <property type="match status" value="1"/>
</dbReference>
<protein>
    <recommendedName>
        <fullName evidence="4">Transmembrane protein</fullName>
    </recommendedName>
</protein>
<proteinExistence type="predicted"/>
<dbReference type="PANTHER" id="PTHR48473">
    <property type="entry name" value="TIR DOMAIN-CONTAINING PROTEIN"/>
    <property type="match status" value="1"/>
</dbReference>
<evidence type="ECO:0008006" key="4">
    <source>
        <dbReference type="Google" id="ProtNLM"/>
    </source>
</evidence>
<organism evidence="2 3">
    <name type="scientific">Salix udensis</name>
    <dbReference type="NCBI Taxonomy" id="889485"/>
    <lineage>
        <taxon>Eukaryota</taxon>
        <taxon>Viridiplantae</taxon>
        <taxon>Streptophyta</taxon>
        <taxon>Embryophyta</taxon>
        <taxon>Tracheophyta</taxon>
        <taxon>Spermatophyta</taxon>
        <taxon>Magnoliopsida</taxon>
        <taxon>eudicotyledons</taxon>
        <taxon>Gunneridae</taxon>
        <taxon>Pentapetalae</taxon>
        <taxon>rosids</taxon>
        <taxon>fabids</taxon>
        <taxon>Malpighiales</taxon>
        <taxon>Salicaceae</taxon>
        <taxon>Saliceae</taxon>
        <taxon>Salix</taxon>
    </lineage>
</organism>
<reference evidence="2" key="1">
    <citation type="submission" date="2022-10" db="EMBL/GenBank/DDBJ databases">
        <authorList>
            <person name="Hyden B.L."/>
            <person name="Feng K."/>
            <person name="Yates T."/>
            <person name="Jawdy S."/>
            <person name="Smart L.B."/>
            <person name="Muchero W."/>
        </authorList>
    </citation>
    <scope>NUCLEOTIDE SEQUENCE</scope>
    <source>
        <tissue evidence="2">Shoot tip</tissue>
    </source>
</reference>
<evidence type="ECO:0000256" key="1">
    <source>
        <dbReference type="SAM" id="Phobius"/>
    </source>
</evidence>
<sequence length="241" mass="27290">MDNQTKAWISRNVLRNRYVYDYDLQAIALRASPPSPHVDGVHAIAQSQSEVKVEPPEKIALEVENQSEVKVERQLQRSVTLPLVGLKYFSSAAKRTSDHRAPHVPPDEIVLEAGNQSVKQPMNEKTTEWVMLITSVLLEAMSAVFDQVGYALMGIVIAFLALFLSSVYLICKPRKEGVERSHPSGGLLEYYGLAAAVWQCFYSTMEYLYTRKNQQNPIKMCLLPFIFALFVLLFSLFKCRT</sequence>